<reference evidence="3" key="1">
    <citation type="submission" date="2021-06" db="EMBL/GenBank/DDBJ databases">
        <title>Bradyrhizobium sp. S2-11-2 Genome sequencing.</title>
        <authorList>
            <person name="Jin L."/>
        </authorList>
    </citation>
    <scope>NUCLEOTIDE SEQUENCE</scope>
    <source>
        <strain evidence="3">S2-11-2</strain>
    </source>
</reference>
<accession>A0A975RSG0</accession>
<feature type="compositionally biased region" description="Low complexity" evidence="1">
    <location>
        <begin position="59"/>
        <end position="74"/>
    </location>
</feature>
<feature type="region of interest" description="Disordered" evidence="1">
    <location>
        <begin position="59"/>
        <end position="86"/>
    </location>
</feature>
<dbReference type="EMBL" id="CP076135">
    <property type="protein sequence ID" value="QWG18570.1"/>
    <property type="molecule type" value="Genomic_DNA"/>
</dbReference>
<evidence type="ECO:0000256" key="2">
    <source>
        <dbReference type="SAM" id="Phobius"/>
    </source>
</evidence>
<proteinExistence type="predicted"/>
<dbReference type="AlphaFoldDB" id="A0A975RSG0"/>
<dbReference type="RefSeq" id="WP_215614139.1">
    <property type="nucleotide sequence ID" value="NZ_CP076135.1"/>
</dbReference>
<organism evidence="3 4">
    <name type="scientific">Bradyrhizobium sediminis</name>
    <dbReference type="NCBI Taxonomy" id="2840469"/>
    <lineage>
        <taxon>Bacteria</taxon>
        <taxon>Pseudomonadati</taxon>
        <taxon>Pseudomonadota</taxon>
        <taxon>Alphaproteobacteria</taxon>
        <taxon>Hyphomicrobiales</taxon>
        <taxon>Nitrobacteraceae</taxon>
        <taxon>Bradyrhizobium</taxon>
    </lineage>
</organism>
<dbReference type="Proteomes" id="UP000680805">
    <property type="component" value="Chromosome"/>
</dbReference>
<evidence type="ECO:0000313" key="4">
    <source>
        <dbReference type="Proteomes" id="UP000680805"/>
    </source>
</evidence>
<keyword evidence="2" id="KW-0472">Membrane</keyword>
<protein>
    <submittedName>
        <fullName evidence="3">Uncharacterized protein</fullName>
    </submittedName>
</protein>
<gene>
    <name evidence="3" type="ORF">KMZ68_01315</name>
</gene>
<keyword evidence="2" id="KW-0812">Transmembrane</keyword>
<keyword evidence="2" id="KW-1133">Transmembrane helix</keyword>
<evidence type="ECO:0000313" key="3">
    <source>
        <dbReference type="EMBL" id="QWG18570.1"/>
    </source>
</evidence>
<evidence type="ECO:0000256" key="1">
    <source>
        <dbReference type="SAM" id="MobiDB-lite"/>
    </source>
</evidence>
<dbReference type="KEGG" id="bsei:KMZ68_01315"/>
<name>A0A975RSG0_9BRAD</name>
<feature type="transmembrane region" description="Helical" evidence="2">
    <location>
        <begin position="20"/>
        <end position="41"/>
    </location>
</feature>
<sequence>MSPTGNQSKMNLNFDWPGIVRTLLVQVLVLLALTGAVVWYLNWSSDLAWEEFIRADKSSVSSSNHQPQSQVPVQTVKSKSACAPKA</sequence>